<proteinExistence type="predicted"/>
<evidence type="ECO:0000256" key="2">
    <source>
        <dbReference type="SAM" id="MobiDB-lite"/>
    </source>
</evidence>
<evidence type="ECO:0000256" key="1">
    <source>
        <dbReference type="SAM" id="Coils"/>
    </source>
</evidence>
<dbReference type="AlphaFoldDB" id="A0A6L2MZ54"/>
<reference evidence="3" key="1">
    <citation type="journal article" date="2019" name="Sci. Rep.">
        <title>Draft genome of Tanacetum cinerariifolium, the natural source of mosquito coil.</title>
        <authorList>
            <person name="Yamashiro T."/>
            <person name="Shiraishi A."/>
            <person name="Satake H."/>
            <person name="Nakayama K."/>
        </authorList>
    </citation>
    <scope>NUCLEOTIDE SEQUENCE</scope>
</reference>
<organism evidence="3">
    <name type="scientific">Tanacetum cinerariifolium</name>
    <name type="common">Dalmatian daisy</name>
    <name type="synonym">Chrysanthemum cinerariifolium</name>
    <dbReference type="NCBI Taxonomy" id="118510"/>
    <lineage>
        <taxon>Eukaryota</taxon>
        <taxon>Viridiplantae</taxon>
        <taxon>Streptophyta</taxon>
        <taxon>Embryophyta</taxon>
        <taxon>Tracheophyta</taxon>
        <taxon>Spermatophyta</taxon>
        <taxon>Magnoliopsida</taxon>
        <taxon>eudicotyledons</taxon>
        <taxon>Gunneridae</taxon>
        <taxon>Pentapetalae</taxon>
        <taxon>asterids</taxon>
        <taxon>campanulids</taxon>
        <taxon>Asterales</taxon>
        <taxon>Asteraceae</taxon>
        <taxon>Asteroideae</taxon>
        <taxon>Anthemideae</taxon>
        <taxon>Anthemidinae</taxon>
        <taxon>Tanacetum</taxon>
    </lineage>
</organism>
<sequence>MQRSPLFESDGFIYWKNRFKTYVKSKDLDLWHVITHGGFPPIQNNLETKKDEIVPLDKQSDDLKKKLAKNDEAKMFMISKEESIDNEFSSKNYEQFNTIITSLKALDEGFSSKNYVRKFLMALHPKWHAKVTAIEELKDLTLLSLDELIGNLKVYEVIIKKDSKMIKGKREQSRSLALKAKKESSNEDSSTSDSEDEEYAMAVRDFKKFFKRRGRLVRQPHDEIKSYQRNKDDKNDKNERKCFSYGDPNHIIGECPKLSRKYNQKAFIGGAWSDSNEEKKEKTKDKNCLTAKASNEKENSKEMMKRIERKREGGLSKIPKPSVLGKPTPFSDSLKRKSFKTTKSVTKTNVSGVLSKPFTTQILPQAARQAIRNTNVIKPGMYQTNTRPTQTRAPQLPHTSRNTDPYVSTSTEVIHRTNVRRPQLKSTQMNDEVMLNNIQVKSKNTEVEDHHRISSMSNKIKFVTACNDSLKSRPSNVNDVCATCEKCVFNSNHDSCVSKLIHDVNARTKKPKMHKANDGQSKAAVQFIEEYLGTVRFGNDQFALILGYGDLSQGLFPIKGKSVCKIRCVIWDIIQTWFFRLSFIEYEPLESLPYRCNVLPILVHLFPQASQLALLVIEHLSQLVGITTSFPCHKEVSTLLFLEFEKVLSLLLVEAESDEGDIFNSVATAVHSKTFGESYVAVTAGIMTIEDLGIAEAQTTQNVITHNAAYQADDLDAMTLIVMKSILPRQILHEEELAFLADPGIAEAQTTQNVITYNAAYQADDLDAMTLIVMKSILPRLHSWGIYLTMVLMILLRELALEKQIKELNNIVFKRNQSAQTVHMLTKPQFFYDHTTKQALGFQNPFYLKKAQQLEPKLYDDPIMYEMKVNTKPVDYAALNQLSQDFETRFVPQTELSAEQVFWSQNSMNSEEPNLSTRPTQVEVPKELPKVIMVNTSLKKLKHHLASFDVDIFQRDNTFSQQSVLSFDQLFEINELNAQSQEKDMVIMKLKEKIKSLSGNMKEEKIKHELEEIETINIKLDHRVTKLIAENEHLKQTYKKLYDSIKSSRIRSKEQSLKDTLRKLKGKAAVDEAVILHTIDPKLLKIDVAPLAPKLRNNRTAYYDYLKQLKKKPRLLGK</sequence>
<name>A0A6L2MZ54_TANCI</name>
<evidence type="ECO:0000313" key="3">
    <source>
        <dbReference type="EMBL" id="GEU79236.1"/>
    </source>
</evidence>
<gene>
    <name evidence="3" type="ORF">Tci_051214</name>
</gene>
<keyword evidence="1" id="KW-0175">Coiled coil</keyword>
<feature type="region of interest" description="Disordered" evidence="2">
    <location>
        <begin position="176"/>
        <end position="197"/>
    </location>
</feature>
<dbReference type="EMBL" id="BKCJ010007830">
    <property type="protein sequence ID" value="GEU79236.1"/>
    <property type="molecule type" value="Genomic_DNA"/>
</dbReference>
<feature type="region of interest" description="Disordered" evidence="2">
    <location>
        <begin position="315"/>
        <end position="334"/>
    </location>
</feature>
<comment type="caution">
    <text evidence="3">The sequence shown here is derived from an EMBL/GenBank/DDBJ whole genome shotgun (WGS) entry which is preliminary data.</text>
</comment>
<protein>
    <submittedName>
        <fullName evidence="3">Zf-CCHC domain-containing protein/DUF4219 domain-containing protein/UBN2 domain-containing protein</fullName>
    </submittedName>
</protein>
<feature type="region of interest" description="Disordered" evidence="2">
    <location>
        <begin position="220"/>
        <end position="241"/>
    </location>
</feature>
<accession>A0A6L2MZ54</accession>
<feature type="region of interest" description="Disordered" evidence="2">
    <location>
        <begin position="380"/>
        <end position="411"/>
    </location>
</feature>
<feature type="coiled-coil region" evidence="1">
    <location>
        <begin position="973"/>
        <end position="1007"/>
    </location>
</feature>